<organism evidence="10 11">
    <name type="scientific">Kaistia defluvii</name>
    <dbReference type="NCBI Taxonomy" id="410841"/>
    <lineage>
        <taxon>Bacteria</taxon>
        <taxon>Pseudomonadati</taxon>
        <taxon>Pseudomonadota</taxon>
        <taxon>Alphaproteobacteria</taxon>
        <taxon>Hyphomicrobiales</taxon>
        <taxon>Kaistiaceae</taxon>
        <taxon>Kaistia</taxon>
    </lineage>
</organism>
<feature type="domain" description="GS catalytic" evidence="9">
    <location>
        <begin position="104"/>
        <end position="442"/>
    </location>
</feature>
<evidence type="ECO:0000256" key="7">
    <source>
        <dbReference type="PROSITE-ProRule" id="PRU01331"/>
    </source>
</evidence>
<name>A0ABV2QW39_9HYPH</name>
<evidence type="ECO:0000256" key="3">
    <source>
        <dbReference type="ARBA" id="ARBA00022598"/>
    </source>
</evidence>
<evidence type="ECO:0000256" key="1">
    <source>
        <dbReference type="ARBA" id="ARBA00001946"/>
    </source>
</evidence>
<dbReference type="Pfam" id="PF16952">
    <property type="entry name" value="Gln-synt_N_2"/>
    <property type="match status" value="1"/>
</dbReference>
<evidence type="ECO:0000256" key="2">
    <source>
        <dbReference type="ARBA" id="ARBA00003117"/>
    </source>
</evidence>
<dbReference type="PROSITE" id="PS51987">
    <property type="entry name" value="GS_CATALYTIC"/>
    <property type="match status" value="1"/>
</dbReference>
<dbReference type="Gene3D" id="3.30.590.10">
    <property type="entry name" value="Glutamine synthetase/guanido kinase, catalytic domain"/>
    <property type="match status" value="1"/>
</dbReference>
<accession>A0ABV2QW39</accession>
<comment type="function">
    <text evidence="2">Catalyzes the ATP-dependent biosynthesis of glutamine from glutamate and ammonia.</text>
</comment>
<dbReference type="InterPro" id="IPR008146">
    <property type="entry name" value="Gln_synth_cat_dom"/>
</dbReference>
<comment type="caution">
    <text evidence="10">The sequence shown here is derived from an EMBL/GenBank/DDBJ whole genome shotgun (WGS) entry which is preliminary data.</text>
</comment>
<sequence length="442" mass="47244">MSEIPSLVSVVTTDLAAVTRGRPVTAARLEKTAETGVGWVPANVCLTAFNTIADPNPWGSSGDLRILPDLGARYRTTATGAETPFDMVMGDIIELDGSAWSACTRTLLRDALATLKAETGFTLKATFEQEFKLQPAEARETAPLHAFSFEALRSADPFVPRLVAALEEAGVEPEMVLAEYGADQFEVTHAPTDPLTAADRAVAIREITREIARCLGSRASFAPKPAPNEVGNGVHIHFSLVDASSKPATYDAANPGGLSTAAGSFCAGIVRHLRGLTALTAPSVPSYYRLAPHNWSSSFTWLGDRDREATLRICPVVTRGGRDPSGQFNVEYRAADATANPYLAMAAIVWAGLAGLREVLPTPPIVIGDPTLMSESERQSKGLHRLPETLPEALEALKADPLLSNWLPPKLLQSILVMKQAEIGLMEGLSREAVCAAFGARY</sequence>
<keyword evidence="11" id="KW-1185">Reference proteome</keyword>
<evidence type="ECO:0000259" key="9">
    <source>
        <dbReference type="PROSITE" id="PS51987"/>
    </source>
</evidence>
<evidence type="ECO:0000256" key="5">
    <source>
        <dbReference type="ARBA" id="ARBA00022840"/>
    </source>
</evidence>
<comment type="cofactor">
    <cofactor evidence="1">
        <name>Mg(2+)</name>
        <dbReference type="ChEBI" id="CHEBI:18420"/>
    </cofactor>
</comment>
<dbReference type="InterPro" id="IPR014746">
    <property type="entry name" value="Gln_synth/guanido_kin_cat_dom"/>
</dbReference>
<dbReference type="PANTHER" id="PTHR43785">
    <property type="entry name" value="GAMMA-GLUTAMYLPUTRESCINE SYNTHETASE"/>
    <property type="match status" value="1"/>
</dbReference>
<dbReference type="RefSeq" id="WP_354548581.1">
    <property type="nucleotide sequence ID" value="NZ_JBEPSM010000001.1"/>
</dbReference>
<keyword evidence="6" id="KW-0535">Nitrogen fixation</keyword>
<evidence type="ECO:0000256" key="6">
    <source>
        <dbReference type="ARBA" id="ARBA00023231"/>
    </source>
</evidence>
<protein>
    <submittedName>
        <fullName evidence="10">Glutamine synthetase</fullName>
        <ecNumber evidence="10">6.3.1.2</ecNumber>
    </submittedName>
</protein>
<dbReference type="EC" id="6.3.1.2" evidence="10"/>
<keyword evidence="4" id="KW-0547">Nucleotide-binding</keyword>
<dbReference type="Pfam" id="PF00120">
    <property type="entry name" value="Gln-synt_C"/>
    <property type="match status" value="1"/>
</dbReference>
<dbReference type="Proteomes" id="UP001549321">
    <property type="component" value="Unassembled WGS sequence"/>
</dbReference>
<proteinExistence type="inferred from homology"/>
<gene>
    <name evidence="10" type="ORF">ABIE08_000549</name>
</gene>
<dbReference type="SUPFAM" id="SSF55931">
    <property type="entry name" value="Glutamine synthetase/guanido kinase"/>
    <property type="match status" value="1"/>
</dbReference>
<dbReference type="GO" id="GO:0004356">
    <property type="term" value="F:glutamine synthetase activity"/>
    <property type="evidence" value="ECO:0007669"/>
    <property type="project" value="UniProtKB-EC"/>
</dbReference>
<dbReference type="SMART" id="SM01230">
    <property type="entry name" value="Gln-synt_C"/>
    <property type="match status" value="1"/>
</dbReference>
<evidence type="ECO:0000256" key="8">
    <source>
        <dbReference type="RuleBase" id="RU000384"/>
    </source>
</evidence>
<dbReference type="EMBL" id="JBEPSM010000001">
    <property type="protein sequence ID" value="MET4632636.1"/>
    <property type="molecule type" value="Genomic_DNA"/>
</dbReference>
<dbReference type="Gene3D" id="3.10.20.70">
    <property type="entry name" value="Glutamine synthetase, N-terminal domain"/>
    <property type="match status" value="1"/>
</dbReference>
<evidence type="ECO:0000313" key="10">
    <source>
        <dbReference type="EMBL" id="MET4632636.1"/>
    </source>
</evidence>
<keyword evidence="5" id="KW-0067">ATP-binding</keyword>
<comment type="similarity">
    <text evidence="7 8">Belongs to the glutamine synthetase family.</text>
</comment>
<reference evidence="10 11" key="1">
    <citation type="submission" date="2024-06" db="EMBL/GenBank/DDBJ databases">
        <title>Sorghum-associated microbial communities from plants grown in Nebraska, USA.</title>
        <authorList>
            <person name="Schachtman D."/>
        </authorList>
    </citation>
    <scope>NUCLEOTIDE SEQUENCE [LARGE SCALE GENOMIC DNA]</scope>
    <source>
        <strain evidence="10 11">3207</strain>
    </source>
</reference>
<dbReference type="PANTHER" id="PTHR43785:SF12">
    <property type="entry name" value="TYPE-1 GLUTAMINE SYNTHETASE 2"/>
    <property type="match status" value="1"/>
</dbReference>
<keyword evidence="3 10" id="KW-0436">Ligase</keyword>
<dbReference type="InterPro" id="IPR008147">
    <property type="entry name" value="Gln_synt_N"/>
</dbReference>
<evidence type="ECO:0000313" key="11">
    <source>
        <dbReference type="Proteomes" id="UP001549321"/>
    </source>
</evidence>
<evidence type="ECO:0000256" key="4">
    <source>
        <dbReference type="ARBA" id="ARBA00022741"/>
    </source>
</evidence>
<dbReference type="InterPro" id="IPR036651">
    <property type="entry name" value="Gln_synt_N_sf"/>
</dbReference>